<dbReference type="Proteomes" id="UP000800082">
    <property type="component" value="Unassembled WGS sequence"/>
</dbReference>
<dbReference type="AlphaFoldDB" id="A0A6A5RDY6"/>
<gene>
    <name evidence="1" type="ORF">M421DRAFT_238227</name>
</gene>
<reference evidence="1" key="1">
    <citation type="journal article" date="2020" name="Stud. Mycol.">
        <title>101 Dothideomycetes genomes: a test case for predicting lifestyles and emergence of pathogens.</title>
        <authorList>
            <person name="Haridas S."/>
            <person name="Albert R."/>
            <person name="Binder M."/>
            <person name="Bloem J."/>
            <person name="Labutti K."/>
            <person name="Salamov A."/>
            <person name="Andreopoulos B."/>
            <person name="Baker S."/>
            <person name="Barry K."/>
            <person name="Bills G."/>
            <person name="Bluhm B."/>
            <person name="Cannon C."/>
            <person name="Castanera R."/>
            <person name="Culley D."/>
            <person name="Daum C."/>
            <person name="Ezra D."/>
            <person name="Gonzalez J."/>
            <person name="Henrissat B."/>
            <person name="Kuo A."/>
            <person name="Liang C."/>
            <person name="Lipzen A."/>
            <person name="Lutzoni F."/>
            <person name="Magnuson J."/>
            <person name="Mondo S."/>
            <person name="Nolan M."/>
            <person name="Ohm R."/>
            <person name="Pangilinan J."/>
            <person name="Park H.-J."/>
            <person name="Ramirez L."/>
            <person name="Alfaro M."/>
            <person name="Sun H."/>
            <person name="Tritt A."/>
            <person name="Yoshinaga Y."/>
            <person name="Zwiers L.-H."/>
            <person name="Turgeon B."/>
            <person name="Goodwin S."/>
            <person name="Spatafora J."/>
            <person name="Crous P."/>
            <person name="Grigoriev I."/>
        </authorList>
    </citation>
    <scope>NUCLEOTIDE SEQUENCE</scope>
    <source>
        <strain evidence="1">CBS 183.55</strain>
    </source>
</reference>
<accession>A0A6A5RDY6</accession>
<name>A0A6A5RDY6_9PLEO</name>
<evidence type="ECO:0000313" key="2">
    <source>
        <dbReference type="Proteomes" id="UP000800082"/>
    </source>
</evidence>
<keyword evidence="2" id="KW-1185">Reference proteome</keyword>
<dbReference type="EMBL" id="ML978983">
    <property type="protein sequence ID" value="KAF1925530.1"/>
    <property type="molecule type" value="Genomic_DNA"/>
</dbReference>
<evidence type="ECO:0000313" key="1">
    <source>
        <dbReference type="EMBL" id="KAF1925530.1"/>
    </source>
</evidence>
<proteinExistence type="predicted"/>
<dbReference type="RefSeq" id="XP_033445782.1">
    <property type="nucleotide sequence ID" value="XM_033588465.1"/>
</dbReference>
<dbReference type="GeneID" id="54346112"/>
<organism evidence="1 2">
    <name type="scientific">Didymella exigua CBS 183.55</name>
    <dbReference type="NCBI Taxonomy" id="1150837"/>
    <lineage>
        <taxon>Eukaryota</taxon>
        <taxon>Fungi</taxon>
        <taxon>Dikarya</taxon>
        <taxon>Ascomycota</taxon>
        <taxon>Pezizomycotina</taxon>
        <taxon>Dothideomycetes</taxon>
        <taxon>Pleosporomycetidae</taxon>
        <taxon>Pleosporales</taxon>
        <taxon>Pleosporineae</taxon>
        <taxon>Didymellaceae</taxon>
        <taxon>Didymella</taxon>
    </lineage>
</organism>
<sequence>MRTGLRLQSGHSQKTAQHALPSTLLFLLLSATPHDLVGKCDCSIHILVPSLHRVAVPPHEAPSRVIALASVRQPYSPLIACARARFLADTPPFTSCSTVYVGPSQEGAFYACLALE</sequence>
<protein>
    <submittedName>
        <fullName evidence="1">Uncharacterized protein</fullName>
    </submittedName>
</protein>